<reference evidence="1 2" key="1">
    <citation type="journal article" date="2015" name="Nature">
        <title>rRNA introns, odd ribosomes, and small enigmatic genomes across a large radiation of phyla.</title>
        <authorList>
            <person name="Brown C.T."/>
            <person name="Hug L.A."/>
            <person name="Thomas B.C."/>
            <person name="Sharon I."/>
            <person name="Castelle C.J."/>
            <person name="Singh A."/>
            <person name="Wilkins M.J."/>
            <person name="Williams K.H."/>
            <person name="Banfield J.F."/>
        </authorList>
    </citation>
    <scope>NUCLEOTIDE SEQUENCE [LARGE SCALE GENOMIC DNA]</scope>
</reference>
<dbReference type="Proteomes" id="UP000034006">
    <property type="component" value="Unassembled WGS sequence"/>
</dbReference>
<comment type="caution">
    <text evidence="1">The sequence shown here is derived from an EMBL/GenBank/DDBJ whole genome shotgun (WGS) entry which is preliminary data.</text>
</comment>
<proteinExistence type="predicted"/>
<accession>A0A0G1K5W7</accession>
<sequence length="151" mass="16213">MSQKSFVFASGISMPISSAGPAYFNVSGIPINGKPLANTLNLLDAPQDGVSIQLQFGKDGQSRTGLCISRRPQSTQNITIECTRGRHHLNNGLSCSWLVEGEFTISYRTDGGDSSRDVDVVITVRPNHAKESAEISYTATPISSKSYSSKS</sequence>
<organism evidence="1 2">
    <name type="scientific">Candidatus Collierbacteria bacterium GW2011_GWB2_44_22</name>
    <dbReference type="NCBI Taxonomy" id="1618387"/>
    <lineage>
        <taxon>Bacteria</taxon>
        <taxon>Candidatus Collieribacteriota</taxon>
    </lineage>
</organism>
<gene>
    <name evidence="1" type="ORF">UW44_C0008G0009</name>
</gene>
<dbReference type="EMBL" id="LCIH01000008">
    <property type="protein sequence ID" value="KKT51687.1"/>
    <property type="molecule type" value="Genomic_DNA"/>
</dbReference>
<name>A0A0G1K5W7_9BACT</name>
<evidence type="ECO:0000313" key="2">
    <source>
        <dbReference type="Proteomes" id="UP000034006"/>
    </source>
</evidence>
<dbReference type="AlphaFoldDB" id="A0A0G1K5W7"/>
<evidence type="ECO:0000313" key="1">
    <source>
        <dbReference type="EMBL" id="KKT51687.1"/>
    </source>
</evidence>
<protein>
    <submittedName>
        <fullName evidence="1">Uncharacterized protein</fullName>
    </submittedName>
</protein>